<protein>
    <recommendedName>
        <fullName evidence="10">Mannosyltransferase</fullName>
        <ecNumber evidence="10">2.4.1.-</ecNumber>
    </recommendedName>
</protein>
<name>A0A9N8H4W0_9STRA</name>
<keyword evidence="5" id="KW-0808">Transferase</keyword>
<feature type="transmembrane region" description="Helical" evidence="10">
    <location>
        <begin position="122"/>
        <end position="139"/>
    </location>
</feature>
<comment type="similarity">
    <text evidence="3 10">Belongs to the glycosyltransferase 22 family.</text>
</comment>
<evidence type="ECO:0000256" key="2">
    <source>
        <dbReference type="ARBA" id="ARBA00004922"/>
    </source>
</evidence>
<reference evidence="11" key="1">
    <citation type="submission" date="2020-06" db="EMBL/GenBank/DDBJ databases">
        <authorList>
            <consortium name="Plant Systems Biology data submission"/>
        </authorList>
    </citation>
    <scope>NUCLEOTIDE SEQUENCE</scope>
    <source>
        <strain evidence="11">D6</strain>
    </source>
</reference>
<dbReference type="AlphaFoldDB" id="A0A9N8H4W0"/>
<keyword evidence="12" id="KW-1185">Reference proteome</keyword>
<evidence type="ECO:0000256" key="7">
    <source>
        <dbReference type="ARBA" id="ARBA00022824"/>
    </source>
</evidence>
<feature type="transmembrane region" description="Helical" evidence="10">
    <location>
        <begin position="316"/>
        <end position="341"/>
    </location>
</feature>
<gene>
    <name evidence="11" type="ORF">SEMRO_72_G039900.1</name>
</gene>
<evidence type="ECO:0000256" key="4">
    <source>
        <dbReference type="ARBA" id="ARBA00022676"/>
    </source>
</evidence>
<evidence type="ECO:0000313" key="12">
    <source>
        <dbReference type="Proteomes" id="UP001153069"/>
    </source>
</evidence>
<evidence type="ECO:0000313" key="11">
    <source>
        <dbReference type="EMBL" id="CAB9499947.1"/>
    </source>
</evidence>
<comment type="pathway">
    <text evidence="2">Protein modification; protein glycosylation.</text>
</comment>
<feature type="transmembrane region" description="Helical" evidence="10">
    <location>
        <begin position="411"/>
        <end position="431"/>
    </location>
</feature>
<dbReference type="Proteomes" id="UP001153069">
    <property type="component" value="Unassembled WGS sequence"/>
</dbReference>
<sequence>MASSSLSSPQQEQQQQGQQWWSYVFLPLCLCWRIWLSNRMPIMDCDEVYNYWEPLHFLLYGGGLQTWEYAHEYALRTYVYLYVPWVPVARLYELTTIASFIPSSLLVDFPIRSSDNSHNDKLMVFVMLKSTLAVTMALAEVSFCKTLETTKTVSPAVARWTLFVMQTSAGMAHASGALLPSTTWAVVWLWAAAAFLRHEKERFVLFAVAATLGIGWPFAVLTLVPLGLHVLLVQTKPPDNGTPGAWGSPVHVQHVVKLLLYTVMVTVSIQAVALIVDFQQYGIWTSPNLNIFRYNAQSGGDELYGVEPTSYYIKNLLLNFNGVAILAMCSAVVVMIAMAMGKQQNQSILLVLLSPLYIWLAILVPRPHKEERFLFPIYPLICFGAVITADGLLDALFSVLVKIAKEPHYRIALHGIVWIPMAVLSMLRILALHKYYAAPLSIYAALHSVATDSTTSTKTKVCTCGEWYRFPSSFTLPKNHELAFLPSSFRGQLPQPFSPFGSAAASRRVLQPFNDQNEHVPERYSQLQDCSYVIDLETSSDCRVPASATLVAKVPFLDADKTTSTLHRTLYIPGWHETGRQESTVLVYSLADVVWCGENKGTAEWLLSWMHVRRMSEAHEHGSWRNQSKSSIP</sequence>
<evidence type="ECO:0000256" key="3">
    <source>
        <dbReference type="ARBA" id="ARBA00007063"/>
    </source>
</evidence>
<feature type="transmembrane region" description="Helical" evidence="10">
    <location>
        <begin position="203"/>
        <end position="228"/>
    </location>
</feature>
<feature type="transmembrane region" description="Helical" evidence="10">
    <location>
        <begin position="258"/>
        <end position="276"/>
    </location>
</feature>
<keyword evidence="4 10" id="KW-0328">Glycosyltransferase</keyword>
<dbReference type="InterPro" id="IPR005599">
    <property type="entry name" value="GPI_mannosylTrfase"/>
</dbReference>
<evidence type="ECO:0000256" key="6">
    <source>
        <dbReference type="ARBA" id="ARBA00022692"/>
    </source>
</evidence>
<evidence type="ECO:0000256" key="8">
    <source>
        <dbReference type="ARBA" id="ARBA00022989"/>
    </source>
</evidence>
<dbReference type="PANTHER" id="PTHR22760">
    <property type="entry name" value="GLYCOSYLTRANSFERASE"/>
    <property type="match status" value="1"/>
</dbReference>
<dbReference type="Pfam" id="PF03901">
    <property type="entry name" value="Glyco_transf_22"/>
    <property type="match status" value="1"/>
</dbReference>
<dbReference type="GO" id="GO:0006487">
    <property type="term" value="P:protein N-linked glycosylation"/>
    <property type="evidence" value="ECO:0007669"/>
    <property type="project" value="TreeGrafter"/>
</dbReference>
<evidence type="ECO:0000256" key="9">
    <source>
        <dbReference type="ARBA" id="ARBA00023136"/>
    </source>
</evidence>
<dbReference type="PANTHER" id="PTHR22760:SF2">
    <property type="entry name" value="ALPHA-1,2-MANNOSYLTRANSFERASE ALG9"/>
    <property type="match status" value="1"/>
</dbReference>
<dbReference type="GO" id="GO:0000026">
    <property type="term" value="F:alpha-1,2-mannosyltransferase activity"/>
    <property type="evidence" value="ECO:0007669"/>
    <property type="project" value="TreeGrafter"/>
</dbReference>
<evidence type="ECO:0000256" key="1">
    <source>
        <dbReference type="ARBA" id="ARBA00004477"/>
    </source>
</evidence>
<keyword evidence="9 10" id="KW-0472">Membrane</keyword>
<feature type="transmembrane region" description="Helical" evidence="10">
    <location>
        <begin position="347"/>
        <end position="365"/>
    </location>
</feature>
<keyword evidence="8 10" id="KW-1133">Transmembrane helix</keyword>
<comment type="subcellular location">
    <subcellularLocation>
        <location evidence="1 10">Endoplasmic reticulum membrane</location>
        <topology evidence="1 10">Multi-pass membrane protein</topology>
    </subcellularLocation>
</comment>
<evidence type="ECO:0000256" key="5">
    <source>
        <dbReference type="ARBA" id="ARBA00022679"/>
    </source>
</evidence>
<feature type="transmembrane region" description="Helical" evidence="10">
    <location>
        <begin position="177"/>
        <end position="196"/>
    </location>
</feature>
<organism evidence="11 12">
    <name type="scientific">Seminavis robusta</name>
    <dbReference type="NCBI Taxonomy" id="568900"/>
    <lineage>
        <taxon>Eukaryota</taxon>
        <taxon>Sar</taxon>
        <taxon>Stramenopiles</taxon>
        <taxon>Ochrophyta</taxon>
        <taxon>Bacillariophyta</taxon>
        <taxon>Bacillariophyceae</taxon>
        <taxon>Bacillariophycidae</taxon>
        <taxon>Naviculales</taxon>
        <taxon>Naviculaceae</taxon>
        <taxon>Seminavis</taxon>
    </lineage>
</organism>
<dbReference type="OrthoDB" id="497541at2759"/>
<proteinExistence type="inferred from homology"/>
<keyword evidence="6 10" id="KW-0812">Transmembrane</keyword>
<dbReference type="EMBL" id="CAICTM010000071">
    <property type="protein sequence ID" value="CAB9499947.1"/>
    <property type="molecule type" value="Genomic_DNA"/>
</dbReference>
<dbReference type="EC" id="2.4.1.-" evidence="10"/>
<feature type="transmembrane region" description="Helical" evidence="10">
    <location>
        <begin position="20"/>
        <end position="36"/>
    </location>
</feature>
<feature type="transmembrane region" description="Helical" evidence="10">
    <location>
        <begin position="377"/>
        <end position="399"/>
    </location>
</feature>
<keyword evidence="7 10" id="KW-0256">Endoplasmic reticulum</keyword>
<comment type="caution">
    <text evidence="11">The sequence shown here is derived from an EMBL/GenBank/DDBJ whole genome shotgun (WGS) entry which is preliminary data.</text>
</comment>
<accession>A0A9N8H4W0</accession>
<evidence type="ECO:0000256" key="10">
    <source>
        <dbReference type="RuleBase" id="RU363075"/>
    </source>
</evidence>
<dbReference type="GO" id="GO:0005789">
    <property type="term" value="C:endoplasmic reticulum membrane"/>
    <property type="evidence" value="ECO:0007669"/>
    <property type="project" value="UniProtKB-SubCell"/>
</dbReference>